<dbReference type="WBParaSite" id="ES5_v2.g8280.t1">
    <property type="protein sequence ID" value="ES5_v2.g8280.t1"/>
    <property type="gene ID" value="ES5_v2.g8280"/>
</dbReference>
<organism evidence="1 2">
    <name type="scientific">Panagrolaimus sp. ES5</name>
    <dbReference type="NCBI Taxonomy" id="591445"/>
    <lineage>
        <taxon>Eukaryota</taxon>
        <taxon>Metazoa</taxon>
        <taxon>Ecdysozoa</taxon>
        <taxon>Nematoda</taxon>
        <taxon>Chromadorea</taxon>
        <taxon>Rhabditida</taxon>
        <taxon>Tylenchina</taxon>
        <taxon>Panagrolaimomorpha</taxon>
        <taxon>Panagrolaimoidea</taxon>
        <taxon>Panagrolaimidae</taxon>
        <taxon>Panagrolaimus</taxon>
    </lineage>
</organism>
<proteinExistence type="predicted"/>
<protein>
    <submittedName>
        <fullName evidence="2">Uncharacterized protein</fullName>
    </submittedName>
</protein>
<evidence type="ECO:0000313" key="2">
    <source>
        <dbReference type="WBParaSite" id="ES5_v2.g8280.t1"/>
    </source>
</evidence>
<accession>A0AC34GTX5</accession>
<dbReference type="Proteomes" id="UP000887579">
    <property type="component" value="Unplaced"/>
</dbReference>
<sequence length="233" mass="26264">MGYIFAILVALAIFGSNQCQAQNNCPVAQNSSCDMSTLACCDKNFRSSLNITNQCENSGTFADPFCYRRIIETMYAGGGIQGLMSVCSAFNLFKDCLGDMIVDCMTYPYYIVLGYPRDLAFRTQVLYAQLQFSCGAGMDSFIYNENCLPSTWQASIPKLESCRDEFVLSEPNDRCYAMTNFLDCVQLPFQQSCTLESSWWMCEYTRVTAQIFYPECRGKCLINNVNFQQGALN</sequence>
<name>A0AC34GTX5_9BILA</name>
<evidence type="ECO:0000313" key="1">
    <source>
        <dbReference type="Proteomes" id="UP000887579"/>
    </source>
</evidence>
<reference evidence="2" key="1">
    <citation type="submission" date="2022-11" db="UniProtKB">
        <authorList>
            <consortium name="WormBaseParasite"/>
        </authorList>
    </citation>
    <scope>IDENTIFICATION</scope>
</reference>